<gene>
    <name evidence="1" type="primary">g12377</name>
    <name evidence="1" type="ORF">VP750_LOCUS11019</name>
</gene>
<organism evidence="1 2">
    <name type="scientific">Coccomyxa viridis</name>
    <dbReference type="NCBI Taxonomy" id="1274662"/>
    <lineage>
        <taxon>Eukaryota</taxon>
        <taxon>Viridiplantae</taxon>
        <taxon>Chlorophyta</taxon>
        <taxon>core chlorophytes</taxon>
        <taxon>Trebouxiophyceae</taxon>
        <taxon>Trebouxiophyceae incertae sedis</taxon>
        <taxon>Coccomyxaceae</taxon>
        <taxon>Coccomyxa</taxon>
    </lineage>
</organism>
<name>A0ABP1GEG9_9CHLO</name>
<comment type="caution">
    <text evidence="1">The sequence shown here is derived from an EMBL/GenBank/DDBJ whole genome shotgun (WGS) entry which is preliminary data.</text>
</comment>
<sequence length="124" mass="11508">MSESGDTAGLPSTSLLGAGAAAGDGVALSSRLTSCALGAWDTAGAADVSPPEVGAAAGNSSLVAAGLGERDARATKGLATGLAAGLADGAMDRTSGMGAAAAKEPRPGAGARVGARLIPLFSAG</sequence>
<dbReference type="EMBL" id="CAXHTA020000019">
    <property type="protein sequence ID" value="CAL5229113.1"/>
    <property type="molecule type" value="Genomic_DNA"/>
</dbReference>
<protein>
    <submittedName>
        <fullName evidence="1">G12377 protein</fullName>
    </submittedName>
</protein>
<evidence type="ECO:0000313" key="2">
    <source>
        <dbReference type="Proteomes" id="UP001497392"/>
    </source>
</evidence>
<evidence type="ECO:0000313" key="1">
    <source>
        <dbReference type="EMBL" id="CAL5229113.1"/>
    </source>
</evidence>
<proteinExistence type="predicted"/>
<keyword evidence="2" id="KW-1185">Reference proteome</keyword>
<reference evidence="1 2" key="1">
    <citation type="submission" date="2024-06" db="EMBL/GenBank/DDBJ databases">
        <authorList>
            <person name="Kraege A."/>
            <person name="Thomma B."/>
        </authorList>
    </citation>
    <scope>NUCLEOTIDE SEQUENCE [LARGE SCALE GENOMIC DNA]</scope>
</reference>
<accession>A0ABP1GEG9</accession>
<dbReference type="Proteomes" id="UP001497392">
    <property type="component" value="Unassembled WGS sequence"/>
</dbReference>